<accession>A0A2H1YK01</accession>
<dbReference type="OrthoDB" id="6307929at2"/>
<dbReference type="InterPro" id="IPR005625">
    <property type="entry name" value="PepSY-ass_TM"/>
</dbReference>
<feature type="transmembrane region" description="Helical" evidence="1">
    <location>
        <begin position="628"/>
        <end position="646"/>
    </location>
</feature>
<feature type="transmembrane region" description="Helical" evidence="1">
    <location>
        <begin position="559"/>
        <end position="583"/>
    </location>
</feature>
<dbReference type="Proteomes" id="UP000234211">
    <property type="component" value="Unassembled WGS sequence"/>
</dbReference>
<feature type="transmembrane region" description="Helical" evidence="1">
    <location>
        <begin position="205"/>
        <end position="228"/>
    </location>
</feature>
<feature type="transmembrane region" description="Helical" evidence="1">
    <location>
        <begin position="489"/>
        <end position="508"/>
    </location>
</feature>
<evidence type="ECO:0000313" key="2">
    <source>
        <dbReference type="EMBL" id="SOS75829.1"/>
    </source>
</evidence>
<feature type="transmembrane region" description="Helical" evidence="1">
    <location>
        <begin position="456"/>
        <end position="477"/>
    </location>
</feature>
<keyword evidence="1" id="KW-1133">Transmembrane helix</keyword>
<sequence>MSKRNYSVFFNTHTVSGIIISIGLYIIFFAGSFSFFKDEIKLWEQGKEIKHHTVLATNYNAVLEQLNTTENLQGRDVSITLTQDNDKVRVRLGATKDTITNPKGTTSKFYYLNLNDFSTKNYQQNYSLSEFLYRLHFLDQIPRPIGLYLSGFIAFFFVFAIVTGIIVHWNKIISNFYTFNPKIILNRLWADAHTALGVIGLPFQFMYGITGAFFMIKIFILIPATLLYGGDKDKMITAILPETKSYKWQSASTANPIKINTILKQTTKLWEDTQITRFSVSNYGGTNMKYSIEGSLDSKKRFAGTGRVIYNSYTGTIISHKNPNKLNYIEDVLNIQYRLHFADYGGISTKIFYFIFGLLTCFVIITGVLVYVEARNKKSKTLKQRLYTAKVGHIYLAICLSMFPVTALAFLFSRITYGTFENPKNAIYWFYFISWLVFTLYFRFKRDNYFTNKACLLLGAIFGFLVPIVNGITSNNWFWKMYANHQYEIFTVDIFWIVLSSFALLFYLKIKPSIKEQSSFYKNPIDYKNLEVEKKEDSIKITTLSKNKKNNYIPMKTKIISLWILIIFGYIFHHIYGLATVFFNQTVFIDGSTGETPMWAHQWRILMEGTAFLFALLTLQLSKNWFKITSLIWAIIVALFNCYHVIEEVIGHPNELSKIWILLLTAIASILLVVNLNQWRKTAFIKKQS</sequence>
<feature type="transmembrane region" description="Helical" evidence="1">
    <location>
        <begin position="427"/>
        <end position="444"/>
    </location>
</feature>
<keyword evidence="1" id="KW-0472">Membrane</keyword>
<evidence type="ECO:0000256" key="1">
    <source>
        <dbReference type="SAM" id="Phobius"/>
    </source>
</evidence>
<organism evidence="2 3">
    <name type="scientific">Tenacibaculum piscium</name>
    <dbReference type="NCBI Taxonomy" id="1458515"/>
    <lineage>
        <taxon>Bacteria</taxon>
        <taxon>Pseudomonadati</taxon>
        <taxon>Bacteroidota</taxon>
        <taxon>Flavobacteriia</taxon>
        <taxon>Flavobacteriales</taxon>
        <taxon>Flavobacteriaceae</taxon>
        <taxon>Tenacibaculum</taxon>
    </lineage>
</organism>
<dbReference type="RefSeq" id="WP_101918455.1">
    <property type="nucleotide sequence ID" value="NZ_OENF01000042.1"/>
</dbReference>
<evidence type="ECO:0000313" key="3">
    <source>
        <dbReference type="Proteomes" id="UP000234211"/>
    </source>
</evidence>
<feature type="transmembrane region" description="Helical" evidence="1">
    <location>
        <begin position="658"/>
        <end position="677"/>
    </location>
</feature>
<dbReference type="PANTHER" id="PTHR34219:SF3">
    <property type="entry name" value="BLL7967 PROTEIN"/>
    <property type="match status" value="1"/>
</dbReference>
<keyword evidence="1" id="KW-0812">Transmembrane</keyword>
<reference evidence="3" key="1">
    <citation type="submission" date="2017-11" db="EMBL/GenBank/DDBJ databases">
        <authorList>
            <person name="Duchaud E."/>
        </authorList>
    </citation>
    <scope>NUCLEOTIDE SEQUENCE [LARGE SCALE GENOMIC DNA]</scope>
    <source>
        <strain evidence="3">Tenacibaculum sp. TNO020</strain>
    </source>
</reference>
<feature type="transmembrane region" description="Helical" evidence="1">
    <location>
        <begin position="12"/>
        <end position="36"/>
    </location>
</feature>
<gene>
    <name evidence="2" type="ORF">TNO020_70137</name>
</gene>
<feature type="transmembrane region" description="Helical" evidence="1">
    <location>
        <begin position="603"/>
        <end position="621"/>
    </location>
</feature>
<evidence type="ECO:0008006" key="4">
    <source>
        <dbReference type="Google" id="ProtNLM"/>
    </source>
</evidence>
<proteinExistence type="predicted"/>
<dbReference type="EMBL" id="OENF01000042">
    <property type="protein sequence ID" value="SOS75829.1"/>
    <property type="molecule type" value="Genomic_DNA"/>
</dbReference>
<dbReference type="Pfam" id="PF03929">
    <property type="entry name" value="PepSY_TM"/>
    <property type="match status" value="1"/>
</dbReference>
<dbReference type="AlphaFoldDB" id="A0A2H1YK01"/>
<protein>
    <recommendedName>
        <fullName evidence="4">PepSY domain-containing protein</fullName>
    </recommendedName>
</protein>
<keyword evidence="3" id="KW-1185">Reference proteome</keyword>
<feature type="transmembrane region" description="Helical" evidence="1">
    <location>
        <begin position="145"/>
        <end position="167"/>
    </location>
</feature>
<dbReference type="PANTHER" id="PTHR34219">
    <property type="entry name" value="IRON-REGULATED INNER MEMBRANE PROTEIN-RELATED"/>
    <property type="match status" value="1"/>
</dbReference>
<feature type="transmembrane region" description="Helical" evidence="1">
    <location>
        <begin position="393"/>
        <end position="415"/>
    </location>
</feature>
<feature type="transmembrane region" description="Helical" evidence="1">
    <location>
        <begin position="351"/>
        <end position="372"/>
    </location>
</feature>
<name>A0A2H1YK01_9FLAO</name>